<dbReference type="Pfam" id="PF13581">
    <property type="entry name" value="HATPase_c_2"/>
    <property type="match status" value="1"/>
</dbReference>
<reference evidence="3" key="1">
    <citation type="submission" date="2021-01" db="EMBL/GenBank/DDBJ databases">
        <title>Whole genome shotgun sequence of Rhizocola hellebori NBRC 109834.</title>
        <authorList>
            <person name="Komaki H."/>
            <person name="Tamura T."/>
        </authorList>
    </citation>
    <scope>NUCLEOTIDE SEQUENCE</scope>
    <source>
        <strain evidence="3">NBRC 109834</strain>
    </source>
</reference>
<sequence length="124" mass="13173">MNKRATYHHADDLHDLRLWAQECALRAGLSSERAVLLMLAVSELASNTLQHTSGGGLVEVRAESGGVVCEVTDDGPAGARVPATMPPPTAVGGRGLAIVEQVCDDVSIRAEGRRTVVRLWMRSG</sequence>
<accession>A0A8J3Q364</accession>
<organism evidence="3 4">
    <name type="scientific">Rhizocola hellebori</name>
    <dbReference type="NCBI Taxonomy" id="1392758"/>
    <lineage>
        <taxon>Bacteria</taxon>
        <taxon>Bacillati</taxon>
        <taxon>Actinomycetota</taxon>
        <taxon>Actinomycetes</taxon>
        <taxon>Micromonosporales</taxon>
        <taxon>Micromonosporaceae</taxon>
        <taxon>Rhizocola</taxon>
    </lineage>
</organism>
<name>A0A8J3Q364_9ACTN</name>
<dbReference type="Proteomes" id="UP000612899">
    <property type="component" value="Unassembled WGS sequence"/>
</dbReference>
<dbReference type="EMBL" id="BONY01000002">
    <property type="protein sequence ID" value="GIH02541.1"/>
    <property type="molecule type" value="Genomic_DNA"/>
</dbReference>
<dbReference type="SUPFAM" id="SSF55874">
    <property type="entry name" value="ATPase domain of HSP90 chaperone/DNA topoisomerase II/histidine kinase"/>
    <property type="match status" value="1"/>
</dbReference>
<evidence type="ECO:0000259" key="2">
    <source>
        <dbReference type="Pfam" id="PF13581"/>
    </source>
</evidence>
<keyword evidence="1" id="KW-0808">Transferase</keyword>
<keyword evidence="1" id="KW-0723">Serine/threonine-protein kinase</keyword>
<dbReference type="CDD" id="cd16936">
    <property type="entry name" value="HATPase_RsbW-like"/>
    <property type="match status" value="1"/>
</dbReference>
<dbReference type="GO" id="GO:0004674">
    <property type="term" value="F:protein serine/threonine kinase activity"/>
    <property type="evidence" value="ECO:0007669"/>
    <property type="project" value="UniProtKB-KW"/>
</dbReference>
<dbReference type="PANTHER" id="PTHR35526:SF3">
    <property type="entry name" value="ANTI-SIGMA-F FACTOR RSBW"/>
    <property type="match status" value="1"/>
</dbReference>
<dbReference type="RefSeq" id="WP_203906474.1">
    <property type="nucleotide sequence ID" value="NZ_BONY01000002.1"/>
</dbReference>
<dbReference type="AlphaFoldDB" id="A0A8J3Q364"/>
<gene>
    <name evidence="3" type="ORF">Rhe02_06080</name>
</gene>
<feature type="domain" description="Histidine kinase/HSP90-like ATPase" evidence="2">
    <location>
        <begin position="11"/>
        <end position="119"/>
    </location>
</feature>
<proteinExistence type="predicted"/>
<keyword evidence="1" id="KW-0418">Kinase</keyword>
<dbReference type="PANTHER" id="PTHR35526">
    <property type="entry name" value="ANTI-SIGMA-F FACTOR RSBW-RELATED"/>
    <property type="match status" value="1"/>
</dbReference>
<comment type="caution">
    <text evidence="3">The sequence shown here is derived from an EMBL/GenBank/DDBJ whole genome shotgun (WGS) entry which is preliminary data.</text>
</comment>
<evidence type="ECO:0000313" key="3">
    <source>
        <dbReference type="EMBL" id="GIH02541.1"/>
    </source>
</evidence>
<evidence type="ECO:0000313" key="4">
    <source>
        <dbReference type="Proteomes" id="UP000612899"/>
    </source>
</evidence>
<dbReference type="Gene3D" id="3.30.565.10">
    <property type="entry name" value="Histidine kinase-like ATPase, C-terminal domain"/>
    <property type="match status" value="1"/>
</dbReference>
<dbReference type="InterPro" id="IPR050267">
    <property type="entry name" value="Anti-sigma-factor_SerPK"/>
</dbReference>
<evidence type="ECO:0000256" key="1">
    <source>
        <dbReference type="ARBA" id="ARBA00022527"/>
    </source>
</evidence>
<dbReference type="InterPro" id="IPR036890">
    <property type="entry name" value="HATPase_C_sf"/>
</dbReference>
<dbReference type="InterPro" id="IPR003594">
    <property type="entry name" value="HATPase_dom"/>
</dbReference>
<protein>
    <recommendedName>
        <fullName evidence="2">Histidine kinase/HSP90-like ATPase domain-containing protein</fullName>
    </recommendedName>
</protein>
<keyword evidence="4" id="KW-1185">Reference proteome</keyword>